<name>A0A943I1H3_9FIRM</name>
<dbReference type="AlphaFoldDB" id="A0A943I1H3"/>
<evidence type="ECO:0000256" key="1">
    <source>
        <dbReference type="SAM" id="MobiDB-lite"/>
    </source>
</evidence>
<dbReference type="Proteomes" id="UP000754226">
    <property type="component" value="Unassembled WGS sequence"/>
</dbReference>
<proteinExistence type="predicted"/>
<organism evidence="2 3">
    <name type="scientific">Acidaminococcus intestini</name>
    <dbReference type="NCBI Taxonomy" id="187327"/>
    <lineage>
        <taxon>Bacteria</taxon>
        <taxon>Bacillati</taxon>
        <taxon>Bacillota</taxon>
        <taxon>Negativicutes</taxon>
        <taxon>Acidaminococcales</taxon>
        <taxon>Acidaminococcaceae</taxon>
        <taxon>Acidaminococcus</taxon>
    </lineage>
</organism>
<feature type="region of interest" description="Disordered" evidence="1">
    <location>
        <begin position="93"/>
        <end position="133"/>
    </location>
</feature>
<accession>A0A943I1H3</accession>
<evidence type="ECO:0000313" key="3">
    <source>
        <dbReference type="Proteomes" id="UP000754226"/>
    </source>
</evidence>
<reference evidence="2" key="1">
    <citation type="submission" date="2021-02" db="EMBL/GenBank/DDBJ databases">
        <title>Infant gut strain persistence is associated with maternal origin, phylogeny, and functional potential including surface adhesion and iron acquisition.</title>
        <authorList>
            <person name="Lou Y.C."/>
        </authorList>
    </citation>
    <scope>NUCLEOTIDE SEQUENCE</scope>
    <source>
        <strain evidence="2">L3_106_000M1_dasL3_106_000M1_concoct_15</strain>
    </source>
</reference>
<comment type="caution">
    <text evidence="2">The sequence shown here is derived from an EMBL/GenBank/DDBJ whole genome shotgun (WGS) entry which is preliminary data.</text>
</comment>
<dbReference type="EMBL" id="JAGZCZ010000006">
    <property type="protein sequence ID" value="MBS5519920.1"/>
    <property type="molecule type" value="Genomic_DNA"/>
</dbReference>
<gene>
    <name evidence="2" type="ORF">KHX13_06275</name>
</gene>
<sequence>MAIFLIFFSTGQVGEAKTLAKRGSLPLYREDLMPLTVERPSFYDDPPFWTIQLRNQPQGLLESEAGFYRPIYGILRRKRPAFRTVRPLLPPQSAHLPTAVGPEEKQPFLVRQPRPYSGTPQRQAASFPSRPGTVRIIVPKP</sequence>
<protein>
    <submittedName>
        <fullName evidence="2">Uncharacterized protein</fullName>
    </submittedName>
</protein>
<evidence type="ECO:0000313" key="2">
    <source>
        <dbReference type="EMBL" id="MBS5519920.1"/>
    </source>
</evidence>